<sequence length="641" mass="73840">MGHRSSVPDEREPKKGRVSAFEKSLKSYADNKSNVVINPAVGVSFDSHADAYDFCNLYSWEVAFGIRWNDSTNNAEESVMVQEIVCSCEGKPELSNTAPVSTDCKARIQLRKSDDNGWYILEFQGDHNHPPFGACSESLIWPSHKHLEPYNKDMVRRLRDNNIDLSKTRYFIYHFFGAMKKTIELFDDFGSLRRDDPSFQFRVELDDTISQFKTVLWTNGRSRMQYAHFGDAITFDTTYRSKLYDMPFGLFVGVNNHYQSVILGGVLMQHETVESFKWVFREFVTLMGGKAPSTILTGQCNVMEVAIHDTTTIKLYASGPVLPDTTHKWCKVHVLSKENEFLGPICSKKSGFKDDFQKITDSMLTVREFESAWQHLLDKYNLHGNAFLSQIYDSRHKWAKPYFKGKFCAKQTSMQRNECANHMFKGYVPLNRSINMFVRHYNKLQSDLDSKERFEESRSGKRSRVMRKGVPVEEHAAKICTRTMFEKFDEIIFQSGSYVVDEKERGKTYLARHIRSDCQECWSQVEFEVTIRAEDGAVVCECGLREHMGMPCCHAVKVMIHLGMLEIPAGNIVKRWTMDARDNLLADMIEHENDKAAESSESYRQSKLFIHAFEFVKFCSRSVLTFEVGLAGLVRLGQERL</sequence>
<proteinExistence type="inferred from homology"/>
<comment type="subcellular location">
    <subcellularLocation>
        <location evidence="2">Nucleus</location>
    </subcellularLocation>
</comment>
<keyword evidence="2" id="KW-0479">Metal-binding</keyword>
<organism evidence="4 5">
    <name type="scientific">Panicum hallii var. hallii</name>
    <dbReference type="NCBI Taxonomy" id="1504633"/>
    <lineage>
        <taxon>Eukaryota</taxon>
        <taxon>Viridiplantae</taxon>
        <taxon>Streptophyta</taxon>
        <taxon>Embryophyta</taxon>
        <taxon>Tracheophyta</taxon>
        <taxon>Spermatophyta</taxon>
        <taxon>Magnoliopsida</taxon>
        <taxon>Liliopsida</taxon>
        <taxon>Poales</taxon>
        <taxon>Poaceae</taxon>
        <taxon>PACMAD clade</taxon>
        <taxon>Panicoideae</taxon>
        <taxon>Panicodae</taxon>
        <taxon>Paniceae</taxon>
        <taxon>Panicinae</taxon>
        <taxon>Panicum</taxon>
        <taxon>Panicum sect. Panicum</taxon>
    </lineage>
</organism>
<dbReference type="STRING" id="1504633.A0A2T7ELG9"/>
<dbReference type="Pfam" id="PF10551">
    <property type="entry name" value="MULE"/>
    <property type="match status" value="1"/>
</dbReference>
<keyword evidence="2" id="KW-0862">Zinc</keyword>
<evidence type="ECO:0000256" key="2">
    <source>
        <dbReference type="RuleBase" id="RU367018"/>
    </source>
</evidence>
<evidence type="ECO:0000259" key="3">
    <source>
        <dbReference type="PROSITE" id="PS50966"/>
    </source>
</evidence>
<dbReference type="Gramene" id="PUZ68650">
    <property type="protein sequence ID" value="PUZ68650"/>
    <property type="gene ID" value="GQ55_2G045900"/>
</dbReference>
<protein>
    <recommendedName>
        <fullName evidence="2">Protein FAR1-RELATED SEQUENCE</fullName>
    </recommendedName>
</protein>
<keyword evidence="1 2" id="KW-0863">Zinc-finger</keyword>
<dbReference type="Proteomes" id="UP000244336">
    <property type="component" value="Chromosome 2"/>
</dbReference>
<reference evidence="4 5" key="1">
    <citation type="submission" date="2018-04" db="EMBL/GenBank/DDBJ databases">
        <title>WGS assembly of Panicum hallii var. hallii HAL2.</title>
        <authorList>
            <person name="Lovell J."/>
            <person name="Jenkins J."/>
            <person name="Lowry D."/>
            <person name="Mamidi S."/>
            <person name="Sreedasyam A."/>
            <person name="Weng X."/>
            <person name="Barry K."/>
            <person name="Bonette J."/>
            <person name="Campitelli B."/>
            <person name="Daum C."/>
            <person name="Gordon S."/>
            <person name="Gould B."/>
            <person name="Lipzen A."/>
            <person name="MacQueen A."/>
            <person name="Palacio-Mejia J."/>
            <person name="Plott C."/>
            <person name="Shakirov E."/>
            <person name="Shu S."/>
            <person name="Yoshinaga Y."/>
            <person name="Zane M."/>
            <person name="Rokhsar D."/>
            <person name="Grimwood J."/>
            <person name="Schmutz J."/>
            <person name="Juenger T."/>
        </authorList>
    </citation>
    <scope>NUCLEOTIDE SEQUENCE [LARGE SCALE GENOMIC DNA]</scope>
    <source>
        <strain evidence="5">cv. HAL2</strain>
    </source>
</reference>
<comment type="function">
    <text evidence="2">Putative transcription activator involved in regulating light control of development.</text>
</comment>
<dbReference type="PANTHER" id="PTHR31669:SF307">
    <property type="entry name" value="PROTEIN FAR1-RELATED SEQUENCE"/>
    <property type="match status" value="1"/>
</dbReference>
<keyword evidence="2" id="KW-0539">Nucleus</keyword>
<dbReference type="PANTHER" id="PTHR31669">
    <property type="entry name" value="PROTEIN FAR1-RELATED SEQUENCE 10-RELATED"/>
    <property type="match status" value="1"/>
</dbReference>
<dbReference type="OrthoDB" id="646615at2759"/>
<dbReference type="GO" id="GO:0005634">
    <property type="term" value="C:nucleus"/>
    <property type="evidence" value="ECO:0007669"/>
    <property type="project" value="UniProtKB-SubCell"/>
</dbReference>
<dbReference type="AlphaFoldDB" id="A0A2T7ELG9"/>
<feature type="domain" description="SWIM-type" evidence="3">
    <location>
        <begin position="527"/>
        <end position="563"/>
    </location>
</feature>
<evidence type="ECO:0000313" key="4">
    <source>
        <dbReference type="EMBL" id="PUZ68650.1"/>
    </source>
</evidence>
<dbReference type="InterPro" id="IPR031052">
    <property type="entry name" value="FHY3/FAR1"/>
</dbReference>
<dbReference type="InterPro" id="IPR007527">
    <property type="entry name" value="Znf_SWIM"/>
</dbReference>
<dbReference type="EMBL" id="CM009750">
    <property type="protein sequence ID" value="PUZ68650.1"/>
    <property type="molecule type" value="Genomic_DNA"/>
</dbReference>
<name>A0A2T7ELG9_9POAL</name>
<dbReference type="PROSITE" id="PS50966">
    <property type="entry name" value="ZF_SWIM"/>
    <property type="match status" value="1"/>
</dbReference>
<evidence type="ECO:0000313" key="5">
    <source>
        <dbReference type="Proteomes" id="UP000244336"/>
    </source>
</evidence>
<keyword evidence="5" id="KW-1185">Reference proteome</keyword>
<dbReference type="InterPro" id="IPR004330">
    <property type="entry name" value="FAR1_DNA_bnd_dom"/>
</dbReference>
<comment type="similarity">
    <text evidence="2">Belongs to the FHY3/FAR1 family.</text>
</comment>
<gene>
    <name evidence="4" type="ORF">GQ55_2G045900</name>
</gene>
<accession>A0A2T7ELG9</accession>
<dbReference type="GO" id="GO:0006355">
    <property type="term" value="P:regulation of DNA-templated transcription"/>
    <property type="evidence" value="ECO:0007669"/>
    <property type="project" value="UniProtKB-UniRule"/>
</dbReference>
<dbReference type="GO" id="GO:0008270">
    <property type="term" value="F:zinc ion binding"/>
    <property type="evidence" value="ECO:0007669"/>
    <property type="project" value="UniProtKB-UniRule"/>
</dbReference>
<dbReference type="InterPro" id="IPR018289">
    <property type="entry name" value="MULE_transposase_dom"/>
</dbReference>
<dbReference type="Pfam" id="PF03101">
    <property type="entry name" value="FAR1"/>
    <property type="match status" value="1"/>
</dbReference>
<evidence type="ECO:0000256" key="1">
    <source>
        <dbReference type="PROSITE-ProRule" id="PRU00325"/>
    </source>
</evidence>